<dbReference type="InterPro" id="IPR005324">
    <property type="entry name" value="Ribosomal_uS5_C"/>
</dbReference>
<dbReference type="GO" id="GO:0003723">
    <property type="term" value="F:RNA binding"/>
    <property type="evidence" value="ECO:0007669"/>
    <property type="project" value="InterPro"/>
</dbReference>
<dbReference type="InterPro" id="IPR013810">
    <property type="entry name" value="Ribosomal_uS5_N"/>
</dbReference>
<dbReference type="Proteomes" id="UP001174936">
    <property type="component" value="Unassembled WGS sequence"/>
</dbReference>
<evidence type="ECO:0000256" key="4">
    <source>
        <dbReference type="ARBA" id="ARBA00023128"/>
    </source>
</evidence>
<dbReference type="InterPro" id="IPR020568">
    <property type="entry name" value="Ribosomal_Su5_D2-typ_SF"/>
</dbReference>
<keyword evidence="5 8" id="KW-0687">Ribonucleoprotein</keyword>
<evidence type="ECO:0000313" key="12">
    <source>
        <dbReference type="EMBL" id="KAK0651437.1"/>
    </source>
</evidence>
<evidence type="ECO:0000256" key="3">
    <source>
        <dbReference type="ARBA" id="ARBA00022980"/>
    </source>
</evidence>
<evidence type="ECO:0000259" key="11">
    <source>
        <dbReference type="PROSITE" id="PS50881"/>
    </source>
</evidence>
<comment type="caution">
    <text evidence="12">The sequence shown here is derived from an EMBL/GenBank/DDBJ whole genome shotgun (WGS) entry which is preliminary data.</text>
</comment>
<dbReference type="GO" id="GO:0005763">
    <property type="term" value="C:mitochondrial small ribosomal subunit"/>
    <property type="evidence" value="ECO:0007669"/>
    <property type="project" value="UniProtKB-ARBA"/>
</dbReference>
<evidence type="ECO:0000256" key="10">
    <source>
        <dbReference type="SAM" id="MobiDB-lite"/>
    </source>
</evidence>
<dbReference type="Gene3D" id="3.30.160.20">
    <property type="match status" value="1"/>
</dbReference>
<evidence type="ECO:0000256" key="8">
    <source>
        <dbReference type="PROSITE-ProRule" id="PRU00268"/>
    </source>
</evidence>
<evidence type="ECO:0000256" key="1">
    <source>
        <dbReference type="ARBA" id="ARBA00004173"/>
    </source>
</evidence>
<evidence type="ECO:0000256" key="6">
    <source>
        <dbReference type="ARBA" id="ARBA00039335"/>
    </source>
</evidence>
<dbReference type="PANTHER" id="PTHR48277">
    <property type="entry name" value="MITOCHONDRIAL RIBOSOMAL PROTEIN S5"/>
    <property type="match status" value="1"/>
</dbReference>
<dbReference type="FunFam" id="3.30.160.20:FF:000022">
    <property type="entry name" value="28S ribosomal protein S5, mitochondrial"/>
    <property type="match status" value="1"/>
</dbReference>
<protein>
    <recommendedName>
        <fullName evidence="6">Small ribosomal subunit protein uS5m</fullName>
    </recommendedName>
    <alternativeName>
        <fullName evidence="7">28S ribosomal protein S5, mitochondrial</fullName>
    </alternativeName>
</protein>
<dbReference type="SUPFAM" id="SSF54768">
    <property type="entry name" value="dsRNA-binding domain-like"/>
    <property type="match status" value="1"/>
</dbReference>
<feature type="domain" description="S5 DRBM" evidence="11">
    <location>
        <begin position="327"/>
        <end position="390"/>
    </location>
</feature>
<evidence type="ECO:0000256" key="7">
    <source>
        <dbReference type="ARBA" id="ARBA00041606"/>
    </source>
</evidence>
<keyword evidence="13" id="KW-1185">Reference proteome</keyword>
<accession>A0AA39YF04</accession>
<keyword evidence="4" id="KW-0496">Mitochondrion</keyword>
<feature type="region of interest" description="Disordered" evidence="10">
    <location>
        <begin position="44"/>
        <end position="80"/>
    </location>
</feature>
<dbReference type="GO" id="GO:0003735">
    <property type="term" value="F:structural constituent of ribosome"/>
    <property type="evidence" value="ECO:0007669"/>
    <property type="project" value="UniProtKB-UniRule"/>
</dbReference>
<keyword evidence="3 8" id="KW-0689">Ribosomal protein</keyword>
<sequence length="490" mass="54213">MSVAHPVARSLFSRRLACPSLPGAVAAAAVAPLTASPLCRSFHASPQLETRRKAGKRAPKADAPKKQPKLPKLKLGKNPTQQRIGEYTKSRFPQYTPEELAELRNIYTPEQIESVMAGEAAINPEDLTLQARLRKDPYRFNYLDDFSTIQPIIDKRPKRQPPPDPMARFMNLDEFTRDLIEWADKFKVGEKTGTLKKLEDFAPEALRGKPEPQWPTKARTEVHEKYMAYLQEEAAKSKNGDVDGTGEDNWGPTDADVLSYILQRSSMTDNGLISNSDMAPGLANKVPGVEGMYKNPVDPEDGGLDADGTFQNLKLQTGMTVKQILDLRTKVISLRSVSNQTRMGKIRGTSASVIAGNGDGWIGIGHAYSVEPMDAHQKALLKAIANMKPILRYEDRTVYGNLECKISGTVVRLFNRPPGFGLRVPHNMYFIAHAAGLQDLAARIPRSRSPLNTAKAAVQALQTQRSPEEIAMGRGKKLIDVRRVYYGGQV</sequence>
<dbReference type="FunFam" id="3.30.230.10:FF:000002">
    <property type="entry name" value="30S ribosomal protein S5"/>
    <property type="match status" value="1"/>
</dbReference>
<comment type="similarity">
    <text evidence="2 9">Belongs to the universal ribosomal protein uS5 family.</text>
</comment>
<evidence type="ECO:0000313" key="13">
    <source>
        <dbReference type="Proteomes" id="UP001174936"/>
    </source>
</evidence>
<proteinExistence type="inferred from homology"/>
<dbReference type="Pfam" id="PF03719">
    <property type="entry name" value="Ribosomal_S5_C"/>
    <property type="match status" value="1"/>
</dbReference>
<dbReference type="Pfam" id="PF00333">
    <property type="entry name" value="Ribosomal_S5"/>
    <property type="match status" value="1"/>
</dbReference>
<evidence type="ECO:0000256" key="5">
    <source>
        <dbReference type="ARBA" id="ARBA00023274"/>
    </source>
</evidence>
<dbReference type="InterPro" id="IPR000851">
    <property type="entry name" value="Ribosomal_uS5"/>
</dbReference>
<dbReference type="GO" id="GO:0005743">
    <property type="term" value="C:mitochondrial inner membrane"/>
    <property type="evidence" value="ECO:0007669"/>
    <property type="project" value="UniProtKB-ARBA"/>
</dbReference>
<dbReference type="PANTHER" id="PTHR48277:SF1">
    <property type="entry name" value="MITOCHONDRIAL RIBOSOMAL PROTEIN S5"/>
    <property type="match status" value="1"/>
</dbReference>
<reference evidence="12" key="1">
    <citation type="submission" date="2023-06" db="EMBL/GenBank/DDBJ databases">
        <title>Genome-scale phylogeny and comparative genomics of the fungal order Sordariales.</title>
        <authorList>
            <consortium name="Lawrence Berkeley National Laboratory"/>
            <person name="Hensen N."/>
            <person name="Bonometti L."/>
            <person name="Westerberg I."/>
            <person name="Brannstrom I.O."/>
            <person name="Guillou S."/>
            <person name="Cros-Aarteil S."/>
            <person name="Calhoun S."/>
            <person name="Haridas S."/>
            <person name="Kuo A."/>
            <person name="Mondo S."/>
            <person name="Pangilinan J."/>
            <person name="Riley R."/>
            <person name="Labutti K."/>
            <person name="Andreopoulos B."/>
            <person name="Lipzen A."/>
            <person name="Chen C."/>
            <person name="Yanf M."/>
            <person name="Daum C."/>
            <person name="Ng V."/>
            <person name="Clum A."/>
            <person name="Steindorff A."/>
            <person name="Ohm R."/>
            <person name="Martin F."/>
            <person name="Silar P."/>
            <person name="Natvig D."/>
            <person name="Lalanne C."/>
            <person name="Gautier V."/>
            <person name="Ament-Velasquez S.L."/>
            <person name="Kruys A."/>
            <person name="Hutchinson M.I."/>
            <person name="Powell A.J."/>
            <person name="Barry K."/>
            <person name="Miller A.N."/>
            <person name="Grigoriev I.V."/>
            <person name="Debuchy R."/>
            <person name="Gladieux P."/>
            <person name="Thoren M.H."/>
            <person name="Johannesson H."/>
        </authorList>
    </citation>
    <scope>NUCLEOTIDE SEQUENCE</scope>
    <source>
        <strain evidence="12">SMH2532-1</strain>
    </source>
</reference>
<dbReference type="PROSITE" id="PS50881">
    <property type="entry name" value="S5_DSRBD"/>
    <property type="match status" value="1"/>
</dbReference>
<dbReference type="GO" id="GO:0006412">
    <property type="term" value="P:translation"/>
    <property type="evidence" value="ECO:0007669"/>
    <property type="project" value="InterPro"/>
</dbReference>
<dbReference type="AlphaFoldDB" id="A0AA39YF04"/>
<organism evidence="12 13">
    <name type="scientific">Cercophora newfieldiana</name>
    <dbReference type="NCBI Taxonomy" id="92897"/>
    <lineage>
        <taxon>Eukaryota</taxon>
        <taxon>Fungi</taxon>
        <taxon>Dikarya</taxon>
        <taxon>Ascomycota</taxon>
        <taxon>Pezizomycotina</taxon>
        <taxon>Sordariomycetes</taxon>
        <taxon>Sordariomycetidae</taxon>
        <taxon>Sordariales</taxon>
        <taxon>Lasiosphaeriaceae</taxon>
        <taxon>Cercophora</taxon>
    </lineage>
</organism>
<dbReference type="SUPFAM" id="SSF54211">
    <property type="entry name" value="Ribosomal protein S5 domain 2-like"/>
    <property type="match status" value="1"/>
</dbReference>
<dbReference type="EMBL" id="JAULSV010000002">
    <property type="protein sequence ID" value="KAK0651437.1"/>
    <property type="molecule type" value="Genomic_DNA"/>
</dbReference>
<dbReference type="InterPro" id="IPR014721">
    <property type="entry name" value="Ribsml_uS5_D2-typ_fold_subgr"/>
</dbReference>
<name>A0AA39YF04_9PEZI</name>
<gene>
    <name evidence="12" type="ORF">B0T16DRAFT_323554</name>
</gene>
<evidence type="ECO:0000256" key="9">
    <source>
        <dbReference type="RuleBase" id="RU003823"/>
    </source>
</evidence>
<evidence type="ECO:0000256" key="2">
    <source>
        <dbReference type="ARBA" id="ARBA00008945"/>
    </source>
</evidence>
<dbReference type="Gene3D" id="3.30.230.10">
    <property type="match status" value="1"/>
</dbReference>
<feature type="compositionally biased region" description="Basic residues" evidence="10">
    <location>
        <begin position="66"/>
        <end position="75"/>
    </location>
</feature>
<comment type="subcellular location">
    <subcellularLocation>
        <location evidence="1">Mitochondrion</location>
    </subcellularLocation>
</comment>